<dbReference type="CDD" id="cd00207">
    <property type="entry name" value="fer2"/>
    <property type="match status" value="1"/>
</dbReference>
<dbReference type="GO" id="GO:0140647">
    <property type="term" value="P:P450-containing electron transport chain"/>
    <property type="evidence" value="ECO:0007669"/>
    <property type="project" value="InterPro"/>
</dbReference>
<comment type="caution">
    <text evidence="8">The sequence shown here is derived from an EMBL/GenBank/DDBJ whole genome shotgun (WGS) entry which is preliminary data.</text>
</comment>
<dbReference type="Gene3D" id="3.10.20.30">
    <property type="match status" value="1"/>
</dbReference>
<evidence type="ECO:0000256" key="4">
    <source>
        <dbReference type="ARBA" id="ARBA00023004"/>
    </source>
</evidence>
<evidence type="ECO:0000259" key="7">
    <source>
        <dbReference type="PROSITE" id="PS51085"/>
    </source>
</evidence>
<keyword evidence="2" id="KW-0001">2Fe-2S</keyword>
<dbReference type="PROSITE" id="PS51085">
    <property type="entry name" value="2FE2S_FER_2"/>
    <property type="match status" value="1"/>
</dbReference>
<dbReference type="Pfam" id="PF00111">
    <property type="entry name" value="Fer2"/>
    <property type="match status" value="1"/>
</dbReference>
<keyword evidence="3" id="KW-0479">Metal-binding</keyword>
<accession>A0A917U7R8</accession>
<dbReference type="EMBL" id="BMPI01000050">
    <property type="protein sequence ID" value="GGM64376.1"/>
    <property type="molecule type" value="Genomic_DNA"/>
</dbReference>
<dbReference type="GO" id="GO:0009055">
    <property type="term" value="F:electron transfer activity"/>
    <property type="evidence" value="ECO:0007669"/>
    <property type="project" value="TreeGrafter"/>
</dbReference>
<dbReference type="AlphaFoldDB" id="A0A917U7R8"/>
<evidence type="ECO:0000256" key="3">
    <source>
        <dbReference type="ARBA" id="ARBA00022723"/>
    </source>
</evidence>
<dbReference type="GO" id="GO:0046872">
    <property type="term" value="F:metal ion binding"/>
    <property type="evidence" value="ECO:0007669"/>
    <property type="project" value="UniProtKB-KW"/>
</dbReference>
<keyword evidence="4" id="KW-0408">Iron</keyword>
<keyword evidence="9" id="KW-1185">Reference proteome</keyword>
<dbReference type="PANTHER" id="PTHR23426">
    <property type="entry name" value="FERREDOXIN/ADRENODOXIN"/>
    <property type="match status" value="1"/>
</dbReference>
<evidence type="ECO:0000256" key="6">
    <source>
        <dbReference type="ARBA" id="ARBA00034078"/>
    </source>
</evidence>
<dbReference type="GO" id="GO:0051537">
    <property type="term" value="F:2 iron, 2 sulfur cluster binding"/>
    <property type="evidence" value="ECO:0007669"/>
    <property type="project" value="UniProtKB-KW"/>
</dbReference>
<dbReference type="GO" id="GO:0005829">
    <property type="term" value="C:cytosol"/>
    <property type="evidence" value="ECO:0007669"/>
    <property type="project" value="TreeGrafter"/>
</dbReference>
<reference evidence="8" key="2">
    <citation type="submission" date="2020-09" db="EMBL/GenBank/DDBJ databases">
        <authorList>
            <person name="Sun Q."/>
            <person name="Ohkuma M."/>
        </authorList>
    </citation>
    <scope>NUCLEOTIDE SEQUENCE</scope>
    <source>
        <strain evidence="8">JCM 19831</strain>
    </source>
</reference>
<feature type="domain" description="2Fe-2S ferredoxin-type" evidence="7">
    <location>
        <begin position="2"/>
        <end position="103"/>
    </location>
</feature>
<organism evidence="8 9">
    <name type="scientific">Dactylosporangium sucinum</name>
    <dbReference type="NCBI Taxonomy" id="1424081"/>
    <lineage>
        <taxon>Bacteria</taxon>
        <taxon>Bacillati</taxon>
        <taxon>Actinomycetota</taxon>
        <taxon>Actinomycetes</taxon>
        <taxon>Micromonosporales</taxon>
        <taxon>Micromonosporaceae</taxon>
        <taxon>Dactylosporangium</taxon>
    </lineage>
</organism>
<dbReference type="InterPro" id="IPR001041">
    <property type="entry name" value="2Fe-2S_ferredoxin-type"/>
</dbReference>
<comment type="similarity">
    <text evidence="1">Belongs to the adrenodoxin/putidaredoxin family.</text>
</comment>
<dbReference type="PANTHER" id="PTHR23426:SF65">
    <property type="entry name" value="FERREDOXIN-2, MITOCHONDRIAL"/>
    <property type="match status" value="1"/>
</dbReference>
<evidence type="ECO:0000256" key="1">
    <source>
        <dbReference type="ARBA" id="ARBA00010914"/>
    </source>
</evidence>
<keyword evidence="5" id="KW-0411">Iron-sulfur</keyword>
<evidence type="ECO:0000313" key="9">
    <source>
        <dbReference type="Proteomes" id="UP000642070"/>
    </source>
</evidence>
<evidence type="ECO:0000256" key="2">
    <source>
        <dbReference type="ARBA" id="ARBA00022714"/>
    </source>
</evidence>
<comment type="cofactor">
    <cofactor evidence="6">
        <name>[2Fe-2S] cluster</name>
        <dbReference type="ChEBI" id="CHEBI:190135"/>
    </cofactor>
</comment>
<dbReference type="InterPro" id="IPR036010">
    <property type="entry name" value="2Fe-2S_ferredoxin-like_sf"/>
</dbReference>
<name>A0A917U7R8_9ACTN</name>
<dbReference type="SUPFAM" id="SSF54292">
    <property type="entry name" value="2Fe-2S ferredoxin-like"/>
    <property type="match status" value="1"/>
</dbReference>
<protein>
    <submittedName>
        <fullName evidence="8">Ferredoxin</fullName>
    </submittedName>
</protein>
<evidence type="ECO:0000256" key="5">
    <source>
        <dbReference type="ARBA" id="ARBA00023014"/>
    </source>
</evidence>
<gene>
    <name evidence="8" type="ORF">GCM10007977_077320</name>
</gene>
<dbReference type="InterPro" id="IPR001055">
    <property type="entry name" value="Adrenodoxin-like"/>
</dbReference>
<dbReference type="InterPro" id="IPR012675">
    <property type="entry name" value="Beta-grasp_dom_sf"/>
</dbReference>
<reference evidence="8" key="1">
    <citation type="journal article" date="2014" name="Int. J. Syst. Evol. Microbiol.">
        <title>Complete genome sequence of Corynebacterium casei LMG S-19264T (=DSM 44701T), isolated from a smear-ripened cheese.</title>
        <authorList>
            <consortium name="US DOE Joint Genome Institute (JGI-PGF)"/>
            <person name="Walter F."/>
            <person name="Albersmeier A."/>
            <person name="Kalinowski J."/>
            <person name="Ruckert C."/>
        </authorList>
    </citation>
    <scope>NUCLEOTIDE SEQUENCE</scope>
    <source>
        <strain evidence="8">JCM 19831</strain>
    </source>
</reference>
<sequence length="104" mass="10996">MPKVVYVHADGTERTLDVKEGQSVMAAAVLNGVPGIVGECGGELMCATCHVYVVSPETDGPASDEEDEMLNFAACPRRANSRLSCQLAVGPDSEFVVRTPEAQN</sequence>
<dbReference type="RefSeq" id="WP_190255013.1">
    <property type="nucleotide sequence ID" value="NZ_BMPI01000050.1"/>
</dbReference>
<dbReference type="Proteomes" id="UP000642070">
    <property type="component" value="Unassembled WGS sequence"/>
</dbReference>
<evidence type="ECO:0000313" key="8">
    <source>
        <dbReference type="EMBL" id="GGM64376.1"/>
    </source>
</evidence>
<proteinExistence type="inferred from homology"/>